<reference evidence="3 4" key="1">
    <citation type="journal article" date="2018" name="Nat. Biotechnol.">
        <title>A standardized bacterial taxonomy based on genome phylogeny substantially revises the tree of life.</title>
        <authorList>
            <person name="Parks D.H."/>
            <person name="Chuvochina M."/>
            <person name="Waite D.W."/>
            <person name="Rinke C."/>
            <person name="Skarshewski A."/>
            <person name="Chaumeil P.A."/>
            <person name="Hugenholtz P."/>
        </authorList>
    </citation>
    <scope>NUCLEOTIDE SEQUENCE [LARGE SCALE GENOMIC DNA]</scope>
    <source>
        <strain evidence="3">UBA8844</strain>
    </source>
</reference>
<evidence type="ECO:0000256" key="1">
    <source>
        <dbReference type="SAM" id="Coils"/>
    </source>
</evidence>
<dbReference type="EMBL" id="DPIY01000002">
    <property type="protein sequence ID" value="HCT55933.1"/>
    <property type="molecule type" value="Genomic_DNA"/>
</dbReference>
<proteinExistence type="predicted"/>
<accession>A0A3D4V4A0</accession>
<keyword evidence="1" id="KW-0175">Coiled coil</keyword>
<organism evidence="3 4">
    <name type="scientific">Gemmatimonas aurantiaca</name>
    <dbReference type="NCBI Taxonomy" id="173480"/>
    <lineage>
        <taxon>Bacteria</taxon>
        <taxon>Pseudomonadati</taxon>
        <taxon>Gemmatimonadota</taxon>
        <taxon>Gemmatimonadia</taxon>
        <taxon>Gemmatimonadales</taxon>
        <taxon>Gemmatimonadaceae</taxon>
        <taxon>Gemmatimonas</taxon>
    </lineage>
</organism>
<dbReference type="AlphaFoldDB" id="A0A3D4V4A0"/>
<evidence type="ECO:0000313" key="4">
    <source>
        <dbReference type="Proteomes" id="UP000264071"/>
    </source>
</evidence>
<gene>
    <name evidence="3" type="ORF">DGD08_01830</name>
</gene>
<name>A0A3D4V4A0_9BACT</name>
<feature type="region of interest" description="Disordered" evidence="2">
    <location>
        <begin position="1110"/>
        <end position="1129"/>
    </location>
</feature>
<dbReference type="Proteomes" id="UP000264071">
    <property type="component" value="Unassembled WGS sequence"/>
</dbReference>
<evidence type="ECO:0000256" key="2">
    <source>
        <dbReference type="SAM" id="MobiDB-lite"/>
    </source>
</evidence>
<protein>
    <submittedName>
        <fullName evidence="3">Uncharacterized protein</fullName>
    </submittedName>
</protein>
<comment type="caution">
    <text evidence="3">The sequence shown here is derived from an EMBL/GenBank/DDBJ whole genome shotgun (WGS) entry which is preliminary data.</text>
</comment>
<feature type="coiled-coil region" evidence="1">
    <location>
        <begin position="622"/>
        <end position="680"/>
    </location>
</feature>
<dbReference type="Gene3D" id="1.10.3210.10">
    <property type="entry name" value="Hypothetical protein af1432"/>
    <property type="match status" value="1"/>
</dbReference>
<evidence type="ECO:0000313" key="3">
    <source>
        <dbReference type="EMBL" id="HCT55933.1"/>
    </source>
</evidence>
<sequence>MVATLTGDVDNAVAELKRVRSELEALGPAAQQSTQKGGRGVGELEKYTEKAAKGVAALTQAFYAMEAQGSAKVLALGGAISNFADILGPQGKVVSGIAIVITSFAALFLQAQERSREAAESIIGDIRRMASAGDVAGLAKRQQSLFSGNELYDDPNEGKNESLKARADAIRRGGLLVVRKEIAELEAVLKKLPPALDAGGAAMEAFNRRRAAAEENAGTLRNVERALSQEYAETTKRLNGVTAAAVSRDATLNKQEGLEKAAAAAEKATEAEKRLAKQIADLADPIARAAEDVSDAVAKRLEQFQKQSTFVDDLKRDSKESAERLIEEATAASKGAKAYKEYTEARDREAAGNAAQQDAIAAAQKLGIKLTTEQKAEIKSAAMHAFDMRQQIDAAKEGWKQMASDPVAVQMLQAAEHAGTLALHIADVAAQATSIATSLGKSGEHIARVAGIIGPLMGGVGSIQSAIAADSPFNIGGSAFLRSVKGDNGAASQAKAIAGSFQVIGAVTQVADALDLFGTRAKQRAEEMREAARQFGAALEDFVAAANPQTGAAEAIRSAQRQARELASQAAAAGGMKLNVDDRSLDSARLRELRDEITGAIAAIGGLSEKGRKQLATVASGFDELARSLEEVEAAAREQVRENIKDLGVRRLIAAGMPEAAEQLRTQRELEKELRAARKDTTDVGREYLDALEDIIAAETMAAAAARHRAGVMQRVEDDNTFLGGDANQRLQRSVGAMVQLFDKSIWSAFDGVDFSSEEGLSAARKIVAGIYQSMTADGVIDEQERQVLDFLKGFVGDIDGALSSLPDVLDPLAAKLERFNDRVRLFGLSAAEQFEQLRTIFADAPFASGLVGDINTGAGRENLKATIEAQIAALLSNDTLDAEQQVYLDALEQFLGVINSAIAEAAAQVAEQAAQARADRDGRRVWAANRIELFGLEGGEALVAQMQSFGAVFTELSKEFDTSSAAGLDAARSHLRAIYDSLVGMTDDEVMQRFGMTRDEVVSAILATNNGLGGLVASLQQTEEAAQAAARATQDFTDQVIDDYLRSSGRDREADLRAAQKKRDDALARAEELQLSAAIIAQINDTYRNEVGRIESRYAVATQDVQQAAASNGGGSGGSASAGRPLSDSEAIVRPRTRSTTVVGDFMTASELTAQSMAGLLSDIRYNTGREGELASLLRALGPAPSLAALSFPAFPTRTMGSSEGAVIIGPITVHIGALSPEGKTPTVAARELVDLVVRQLGERAVTDVKFRGSAKYRGVR</sequence>